<proteinExistence type="predicted"/>
<evidence type="ECO:0000256" key="2">
    <source>
        <dbReference type="ARBA" id="ARBA00023002"/>
    </source>
</evidence>
<dbReference type="InterPro" id="IPR008030">
    <property type="entry name" value="NmrA-like"/>
</dbReference>
<dbReference type="Gene3D" id="3.40.50.720">
    <property type="entry name" value="NAD(P)-binding Rossmann-like Domain"/>
    <property type="match status" value="1"/>
</dbReference>
<dbReference type="EMBL" id="JAWWNJ010000023">
    <property type="protein sequence ID" value="KAK7032842.1"/>
    <property type="molecule type" value="Genomic_DNA"/>
</dbReference>
<organism evidence="4 5">
    <name type="scientific">Favolaschia claudopus</name>
    <dbReference type="NCBI Taxonomy" id="2862362"/>
    <lineage>
        <taxon>Eukaryota</taxon>
        <taxon>Fungi</taxon>
        <taxon>Dikarya</taxon>
        <taxon>Basidiomycota</taxon>
        <taxon>Agaricomycotina</taxon>
        <taxon>Agaricomycetes</taxon>
        <taxon>Agaricomycetidae</taxon>
        <taxon>Agaricales</taxon>
        <taxon>Marasmiineae</taxon>
        <taxon>Mycenaceae</taxon>
        <taxon>Favolaschia</taxon>
    </lineage>
</organism>
<comment type="caution">
    <text evidence="4">The sequence shown here is derived from an EMBL/GenBank/DDBJ whole genome shotgun (WGS) entry which is preliminary data.</text>
</comment>
<feature type="domain" description="NmrA-like" evidence="3">
    <location>
        <begin position="6"/>
        <end position="145"/>
    </location>
</feature>
<evidence type="ECO:0000259" key="3">
    <source>
        <dbReference type="Pfam" id="PF05368"/>
    </source>
</evidence>
<dbReference type="SUPFAM" id="SSF51735">
    <property type="entry name" value="NAD(P)-binding Rossmann-fold domains"/>
    <property type="match status" value="1"/>
</dbReference>
<accession>A0AAW0C0T7</accession>
<dbReference type="InterPro" id="IPR036291">
    <property type="entry name" value="NAD(P)-bd_dom_sf"/>
</dbReference>
<gene>
    <name evidence="4" type="ORF">R3P38DRAFT_2919203</name>
</gene>
<keyword evidence="2" id="KW-0560">Oxidoreductase</keyword>
<keyword evidence="5" id="KW-1185">Reference proteome</keyword>
<sequence>MSKYYKSVAIVGGGAIGLPIVNALAAKDVPLILLSRPGSSKKTVPSNVQVVEVDFYDAAAVSKILKEHKVDVVLSTVGPTAVAAEWPLVAAAKLAGVKLYLPSKYGFPGEGFTDGVLGAKNQVVEYLKMIQLPSICIHTGLFTEYIPWLVSYDGPGSNFKLARKGEAPVSFTAIADIAGFLENRVIRLEGGRSSLKDLAGLFGTSIEYVDDLTGEASQNKMLLQSLMETGAGSSGWDGLNKTEGTGNKAAGADNALWPGHKWQSIQDVHKL</sequence>
<dbReference type="AlphaFoldDB" id="A0AAW0C0T7"/>
<reference evidence="4 5" key="1">
    <citation type="journal article" date="2024" name="J Genomics">
        <title>Draft genome sequencing and assembly of Favolaschia claudopus CIRM-BRFM 2984 isolated from oak limbs.</title>
        <authorList>
            <person name="Navarro D."/>
            <person name="Drula E."/>
            <person name="Chaduli D."/>
            <person name="Cazenave R."/>
            <person name="Ahrendt S."/>
            <person name="Wang J."/>
            <person name="Lipzen A."/>
            <person name="Daum C."/>
            <person name="Barry K."/>
            <person name="Grigoriev I.V."/>
            <person name="Favel A."/>
            <person name="Rosso M.N."/>
            <person name="Martin F."/>
        </authorList>
    </citation>
    <scope>NUCLEOTIDE SEQUENCE [LARGE SCALE GENOMIC DNA]</scope>
    <source>
        <strain evidence="4 5">CIRM-BRFM 2984</strain>
    </source>
</reference>
<protein>
    <submittedName>
        <fullName evidence="4">NmrA domain-containing protein</fullName>
    </submittedName>
</protein>
<dbReference type="Proteomes" id="UP001362999">
    <property type="component" value="Unassembled WGS sequence"/>
</dbReference>
<dbReference type="PANTHER" id="PTHR47706:SF9">
    <property type="entry name" value="NMRA-LIKE DOMAIN-CONTAINING PROTEIN-RELATED"/>
    <property type="match status" value="1"/>
</dbReference>
<keyword evidence="1" id="KW-0521">NADP</keyword>
<evidence type="ECO:0000313" key="4">
    <source>
        <dbReference type="EMBL" id="KAK7032842.1"/>
    </source>
</evidence>
<name>A0AAW0C0T7_9AGAR</name>
<dbReference type="PANTHER" id="PTHR47706">
    <property type="entry name" value="NMRA-LIKE FAMILY PROTEIN"/>
    <property type="match status" value="1"/>
</dbReference>
<dbReference type="InterPro" id="IPR051609">
    <property type="entry name" value="NmrA/Isoflavone_reductase-like"/>
</dbReference>
<evidence type="ECO:0000256" key="1">
    <source>
        <dbReference type="ARBA" id="ARBA00022857"/>
    </source>
</evidence>
<evidence type="ECO:0000313" key="5">
    <source>
        <dbReference type="Proteomes" id="UP001362999"/>
    </source>
</evidence>
<dbReference type="GO" id="GO:0016491">
    <property type="term" value="F:oxidoreductase activity"/>
    <property type="evidence" value="ECO:0007669"/>
    <property type="project" value="UniProtKB-KW"/>
</dbReference>
<dbReference type="Pfam" id="PF05368">
    <property type="entry name" value="NmrA"/>
    <property type="match status" value="1"/>
</dbReference>